<dbReference type="RefSeq" id="WP_146567056.1">
    <property type="nucleotide sequence ID" value="NZ_VOHL01000002.1"/>
</dbReference>
<dbReference type="EMBL" id="VOHL01000002">
    <property type="protein sequence ID" value="TWS98157.1"/>
    <property type="molecule type" value="Genomic_DNA"/>
</dbReference>
<dbReference type="AlphaFoldDB" id="A0A5C5SB98"/>
<dbReference type="Pfam" id="PF02620">
    <property type="entry name" value="YceD"/>
    <property type="match status" value="1"/>
</dbReference>
<protein>
    <submittedName>
        <fullName evidence="1">DUF177 domain-containing protein</fullName>
    </submittedName>
</protein>
<organism evidence="1 2">
    <name type="scientific">Streptococcus cuniculipharyngis</name>
    <dbReference type="NCBI Taxonomy" id="1562651"/>
    <lineage>
        <taxon>Bacteria</taxon>
        <taxon>Bacillati</taxon>
        <taxon>Bacillota</taxon>
        <taxon>Bacilli</taxon>
        <taxon>Lactobacillales</taxon>
        <taxon>Streptococcaceae</taxon>
        <taxon>Streptococcus</taxon>
    </lineage>
</organism>
<dbReference type="Proteomes" id="UP000317430">
    <property type="component" value="Unassembled WGS sequence"/>
</dbReference>
<evidence type="ECO:0000313" key="2">
    <source>
        <dbReference type="Proteomes" id="UP000317430"/>
    </source>
</evidence>
<comment type="caution">
    <text evidence="1">The sequence shown here is derived from an EMBL/GenBank/DDBJ whole genome shotgun (WGS) entry which is preliminary data.</text>
</comment>
<dbReference type="OrthoDB" id="9790372at2"/>
<proteinExistence type="predicted"/>
<sequence>MFYLSEVKKNPDGLSFEKSLDVTASLQERQPDVLAVRDLLVKGQVSYEDGLYHLVYDLSYVITLPSSRSLEPVDLAEQLTVDEVFIEGSQAMTKQDLVEENLVLIVEGDSLDLTESVIDNILLNIPLKVLTAEESQASDLPSGSDWAVLTEDQYQNLKEQEKEANNPFAALDGLFDE</sequence>
<reference evidence="1 2" key="1">
    <citation type="submission" date="2019-08" db="EMBL/GenBank/DDBJ databases">
        <authorList>
            <person name="Lei W."/>
        </authorList>
    </citation>
    <scope>NUCLEOTIDE SEQUENCE [LARGE SCALE GENOMIC DNA]</scope>
    <source>
        <strain evidence="1 2">CCUG 66496</strain>
    </source>
</reference>
<evidence type="ECO:0000313" key="1">
    <source>
        <dbReference type="EMBL" id="TWS98157.1"/>
    </source>
</evidence>
<accession>A0A5C5SB98</accession>
<name>A0A5C5SB98_9STRE</name>
<keyword evidence="2" id="KW-1185">Reference proteome</keyword>
<gene>
    <name evidence="1" type="ORF">FRX57_04305</name>
</gene>
<dbReference type="InterPro" id="IPR003772">
    <property type="entry name" value="YceD"/>
</dbReference>